<evidence type="ECO:0000313" key="2">
    <source>
        <dbReference type="EMBL" id="PNH04359.1"/>
    </source>
</evidence>
<gene>
    <name evidence="2" type="ORF">TSOC_009493</name>
</gene>
<feature type="region of interest" description="Disordered" evidence="1">
    <location>
        <begin position="641"/>
        <end position="662"/>
    </location>
</feature>
<proteinExistence type="predicted"/>
<comment type="caution">
    <text evidence="2">The sequence shown here is derived from an EMBL/GenBank/DDBJ whole genome shotgun (WGS) entry which is preliminary data.</text>
</comment>
<dbReference type="Proteomes" id="UP000236333">
    <property type="component" value="Unassembled WGS sequence"/>
</dbReference>
<dbReference type="PANTHER" id="PTHR16212">
    <property type="entry name" value="FOCADHESIN FAMILY MEMBER"/>
    <property type="match status" value="1"/>
</dbReference>
<evidence type="ECO:0000256" key="1">
    <source>
        <dbReference type="SAM" id="MobiDB-lite"/>
    </source>
</evidence>
<dbReference type="OrthoDB" id="543746at2759"/>
<protein>
    <submittedName>
        <fullName evidence="2">Uncharacterized protein</fullName>
    </submittedName>
</protein>
<dbReference type="SUPFAM" id="SSF48371">
    <property type="entry name" value="ARM repeat"/>
    <property type="match status" value="1"/>
</dbReference>
<keyword evidence="3" id="KW-1185">Reference proteome</keyword>
<dbReference type="InterPro" id="IPR045163">
    <property type="entry name" value="Focadhesin/RST1"/>
</dbReference>
<reference evidence="2 3" key="1">
    <citation type="journal article" date="2017" name="Mol. Biol. Evol.">
        <title>The 4-celled Tetrabaena socialis nuclear genome reveals the essential components for genetic control of cell number at the origin of multicellularity in the volvocine lineage.</title>
        <authorList>
            <person name="Featherston J."/>
            <person name="Arakaki Y."/>
            <person name="Hanschen E.R."/>
            <person name="Ferris P.J."/>
            <person name="Michod R.E."/>
            <person name="Olson B.J.S.C."/>
            <person name="Nozaki H."/>
            <person name="Durand P.M."/>
        </authorList>
    </citation>
    <scope>NUCLEOTIDE SEQUENCE [LARGE SCALE GENOMIC DNA]</scope>
    <source>
        <strain evidence="2 3">NIES-571</strain>
    </source>
</reference>
<evidence type="ECO:0000313" key="3">
    <source>
        <dbReference type="Proteomes" id="UP000236333"/>
    </source>
</evidence>
<dbReference type="InterPro" id="IPR016024">
    <property type="entry name" value="ARM-type_fold"/>
</dbReference>
<name>A0A2J7ZVS5_9CHLO</name>
<dbReference type="PANTHER" id="PTHR16212:SF4">
    <property type="entry name" value="FOCADHESIN"/>
    <property type="match status" value="1"/>
</dbReference>
<dbReference type="EMBL" id="PGGS01000396">
    <property type="protein sequence ID" value="PNH04359.1"/>
    <property type="molecule type" value="Genomic_DNA"/>
</dbReference>
<feature type="compositionally biased region" description="Low complexity" evidence="1">
    <location>
        <begin position="652"/>
        <end position="662"/>
    </location>
</feature>
<organism evidence="2 3">
    <name type="scientific">Tetrabaena socialis</name>
    <dbReference type="NCBI Taxonomy" id="47790"/>
    <lineage>
        <taxon>Eukaryota</taxon>
        <taxon>Viridiplantae</taxon>
        <taxon>Chlorophyta</taxon>
        <taxon>core chlorophytes</taxon>
        <taxon>Chlorophyceae</taxon>
        <taxon>CS clade</taxon>
        <taxon>Chlamydomonadales</taxon>
        <taxon>Tetrabaenaceae</taxon>
        <taxon>Tetrabaena</taxon>
    </lineage>
</organism>
<accession>A0A2J7ZVS5</accession>
<sequence length="989" mass="97062">MSATDVLDGLLRRLHGANAPTVARHTVAGIFATLRRASGLGEETRANAIAACLSRPNKVIAQEAAEQTLALSFSGGATQIWGGRTALVLAELRAQLLGGGSAVVRSAAATGLAVLAGSLAADPAVYIRTGGGGGGGGEASREMGAVAEAVAALTGSLGALCPPLAPALAELAEAGLPAGWPRVGGGGGMSYELSYAPKPLASEADEQEVVPGTAVALASLLCDVNRAHGLPAAALPRLLAALVRVAAAAAGDGEGAVGVGGGGGGGGGDGAAAAAAVAALEAAAVLAPEALRYQMVAAEELSYTLAALRRLYGGGGGGGGATDGRVRGAAAYCLGCAAVAALRQGVLAAAAAAAGSPDGPQPEALAAAAALSYVTELAELAAGGGGGGAAAVGASAVGRGQHSAAARTGAVAGLAAMLLPPPPSLLDGLAPLSPGAAGAGLLAQPEYLAPAKAAVRALESLVGDETDPWVAAAAAFHLAAVSAAVALVRLAVGAPPGLRLRLLRFLGAHLALGPRGSEADRMRAVQCTVDLLDILEAALYDIDAATAVQPGAAGGAAAAEVAAAGRSLADVLLQLAFEVMYSTPGGGGGGGAQELVAALLRLRELVPGVLAGRLAALALLTLSAYGKELQGLHLLLHRALLDGQPPQPPQPKQHQPTPADAAADAALSLQPLLAAVAFGTSALATPATSTSAASPSAWPAHLALTLQRIMDASGGDDGGSGAVQSYGMPPPPPSPLLAHSDLCLHRQCRLLLLSLWAEAAAAAPGRTPPPPPYDLLRWLGSLELSLRQRRRAAAVSKAAADQLPFAASRAADAAAADPADAHPAVACTAAALLAHPDPRVRVAAAAAARELVLLLPAAALPLLPLVMYQLQRGSYSGYGGYGGGGGDGAAAAAAQLALLQLLPVMAAEAAMAPYALRLLQPLLGGGGTVPLRCLGLKLVCDTWLLTGRGWPQVESALNGLTPPGARDPPPQLQVTRAALVRAVCDRDPG</sequence>
<dbReference type="GO" id="GO:0060147">
    <property type="term" value="P:regulation of post-transcriptional gene silencing"/>
    <property type="evidence" value="ECO:0007669"/>
    <property type="project" value="InterPro"/>
</dbReference>
<dbReference type="AlphaFoldDB" id="A0A2J7ZVS5"/>
<feature type="non-terminal residue" evidence="2">
    <location>
        <position position="989"/>
    </location>
</feature>